<name>A0AAP3E4B3_9EURY</name>
<proteinExistence type="predicted"/>
<dbReference type="EMBL" id="JAOPKB010000008">
    <property type="protein sequence ID" value="MCU4973916.1"/>
    <property type="molecule type" value="Genomic_DNA"/>
</dbReference>
<sequence>MTTTEQVCHVGIFVSLTLLSIGVAVDVVFGTSLLDFLLILAGLFVGWVSFLYCLGRSPVWD</sequence>
<evidence type="ECO:0000256" key="1">
    <source>
        <dbReference type="SAM" id="Phobius"/>
    </source>
</evidence>
<evidence type="ECO:0000313" key="2">
    <source>
        <dbReference type="EMBL" id="MCU4744576.1"/>
    </source>
</evidence>
<protein>
    <submittedName>
        <fullName evidence="2">Uncharacterized protein</fullName>
    </submittedName>
</protein>
<keyword evidence="1" id="KW-0812">Transmembrane</keyword>
<keyword evidence="4" id="KW-1185">Reference proteome</keyword>
<dbReference type="Proteomes" id="UP001321018">
    <property type="component" value="Unassembled WGS sequence"/>
</dbReference>
<evidence type="ECO:0000313" key="3">
    <source>
        <dbReference type="EMBL" id="MCU4973916.1"/>
    </source>
</evidence>
<dbReference type="Proteomes" id="UP001320972">
    <property type="component" value="Unassembled WGS sequence"/>
</dbReference>
<feature type="transmembrane region" description="Helical" evidence="1">
    <location>
        <begin position="36"/>
        <end position="55"/>
    </location>
</feature>
<gene>
    <name evidence="3" type="ORF">OB955_14360</name>
    <name evidence="2" type="ORF">OB960_24710</name>
</gene>
<dbReference type="EMBL" id="JAOPKA010000032">
    <property type="protein sequence ID" value="MCU4744576.1"/>
    <property type="molecule type" value="Genomic_DNA"/>
</dbReference>
<accession>A0AAP3E4B3</accession>
<reference evidence="2 4" key="1">
    <citation type="submission" date="2022-09" db="EMBL/GenBank/DDBJ databases">
        <title>Enrichment on poylsaccharides allowed isolation of novel metabolic and taxonomic groups of Haloarchaea.</title>
        <authorList>
            <person name="Sorokin D.Y."/>
            <person name="Elcheninov A.G."/>
            <person name="Khizhniak T.V."/>
            <person name="Kolganova T.V."/>
            <person name="Kublanov I.V."/>
        </authorList>
    </citation>
    <scope>NUCLEOTIDE SEQUENCE</scope>
    <source>
        <strain evidence="3 4">AArc-m2/3/4</strain>
        <strain evidence="2">AArc-xg1-1</strain>
    </source>
</reference>
<evidence type="ECO:0000313" key="5">
    <source>
        <dbReference type="Proteomes" id="UP001321018"/>
    </source>
</evidence>
<keyword evidence="1" id="KW-1133">Transmembrane helix</keyword>
<dbReference type="AlphaFoldDB" id="A0AAP3E4B3"/>
<keyword evidence="1" id="KW-0472">Membrane</keyword>
<organism evidence="2 5">
    <name type="scientific">Natronoglomus mannanivorans</name>
    <dbReference type="NCBI Taxonomy" id="2979990"/>
    <lineage>
        <taxon>Archaea</taxon>
        <taxon>Methanobacteriati</taxon>
        <taxon>Methanobacteriota</taxon>
        <taxon>Stenosarchaea group</taxon>
        <taxon>Halobacteria</taxon>
        <taxon>Halobacteriales</taxon>
        <taxon>Natrialbaceae</taxon>
        <taxon>Natronoglomus</taxon>
    </lineage>
</organism>
<feature type="transmembrane region" description="Helical" evidence="1">
    <location>
        <begin position="7"/>
        <end position="30"/>
    </location>
</feature>
<evidence type="ECO:0000313" key="4">
    <source>
        <dbReference type="Proteomes" id="UP001320972"/>
    </source>
</evidence>
<comment type="caution">
    <text evidence="2">The sequence shown here is derived from an EMBL/GenBank/DDBJ whole genome shotgun (WGS) entry which is preliminary data.</text>
</comment>